<dbReference type="SMART" id="SM00342">
    <property type="entry name" value="HTH_ARAC"/>
    <property type="match status" value="1"/>
</dbReference>
<evidence type="ECO:0000256" key="4">
    <source>
        <dbReference type="SAM" id="Phobius"/>
    </source>
</evidence>
<dbReference type="GO" id="GO:0043565">
    <property type="term" value="F:sequence-specific DNA binding"/>
    <property type="evidence" value="ECO:0007669"/>
    <property type="project" value="InterPro"/>
</dbReference>
<feature type="transmembrane region" description="Helical" evidence="4">
    <location>
        <begin position="385"/>
        <end position="405"/>
    </location>
</feature>
<sequence length="538" mass="60533">MALLGKIFFVLATALLPLAETPGTDKIHKVEASSADTVFAIRQDAEGFVWVATSGGVILYGGENQRHFLPGKSVEAVMPFVDGGVLARSAERLYVLKRNQAPTPLQYIPGLAEAPDTLYRRQGAEKRGFALNLERLEWNRGRRSATIDDYQGFLYDSDPGFSGIPALVTRDGADFWCLNTENTLTYLSGEGGGMEIRPCPDQSATMVIKAGFGRLWLARAEGLWEYNRYDDRWKRLRIPDLKIIAMELDASACLWIGTSGQGLWRYDLPLESGAKAARDEMREWWRGDAFPVTDKAPVVIDKAISDTEVSFSVSILTYRSGANPVSRYRLLGEDTLWRRAQGRHFKIAYSNLPAGEYEFELGYKLGAGQERFVKEKVRFRKVSRFSLWVFGISIAVGIVLAFRGFRKWKTQAESPTGISGKRRMVEKDRLFLEEFENALAEELDNVELTVRDLCGRLKVSKSGCYRSVKRVSGLSPSEYMVWFRLKSAERMFGSGERNVGNVADAVGFGSASYFSKCFRKEFGKNPSEYIRELELREA</sequence>
<dbReference type="InterPro" id="IPR018060">
    <property type="entry name" value="HTH_AraC"/>
</dbReference>
<keyword evidence="4" id="KW-1133">Transmembrane helix</keyword>
<dbReference type="InterPro" id="IPR015943">
    <property type="entry name" value="WD40/YVTN_repeat-like_dom_sf"/>
</dbReference>
<evidence type="ECO:0000259" key="6">
    <source>
        <dbReference type="PROSITE" id="PS01124"/>
    </source>
</evidence>
<evidence type="ECO:0000313" key="8">
    <source>
        <dbReference type="Proteomes" id="UP001348817"/>
    </source>
</evidence>
<accession>A0AAU9CGM2</accession>
<keyword evidence="4" id="KW-0472">Membrane</keyword>
<keyword evidence="5" id="KW-0732">Signal</keyword>
<gene>
    <name evidence="7" type="ORF">FUAX_37480</name>
</gene>
<dbReference type="AlphaFoldDB" id="A0AAU9CGM2"/>
<dbReference type="Pfam" id="PF12833">
    <property type="entry name" value="HTH_18"/>
    <property type="match status" value="1"/>
</dbReference>
<dbReference type="EMBL" id="AP025314">
    <property type="protein sequence ID" value="BDD11316.1"/>
    <property type="molecule type" value="Genomic_DNA"/>
</dbReference>
<dbReference type="RefSeq" id="WP_338392817.1">
    <property type="nucleotide sequence ID" value="NZ_AP025314.1"/>
</dbReference>
<evidence type="ECO:0000256" key="2">
    <source>
        <dbReference type="ARBA" id="ARBA00023125"/>
    </source>
</evidence>
<dbReference type="SUPFAM" id="SSF46689">
    <property type="entry name" value="Homeodomain-like"/>
    <property type="match status" value="1"/>
</dbReference>
<evidence type="ECO:0000256" key="3">
    <source>
        <dbReference type="ARBA" id="ARBA00023163"/>
    </source>
</evidence>
<dbReference type="PANTHER" id="PTHR43280:SF2">
    <property type="entry name" value="HTH-TYPE TRANSCRIPTIONAL REGULATOR EXSA"/>
    <property type="match status" value="1"/>
</dbReference>
<dbReference type="PRINTS" id="PR00032">
    <property type="entry name" value="HTHARAC"/>
</dbReference>
<feature type="domain" description="HTH araC/xylS-type" evidence="6">
    <location>
        <begin position="433"/>
        <end position="532"/>
    </location>
</feature>
<evidence type="ECO:0000256" key="1">
    <source>
        <dbReference type="ARBA" id="ARBA00023015"/>
    </source>
</evidence>
<dbReference type="InterPro" id="IPR020449">
    <property type="entry name" value="Tscrpt_reg_AraC-type_HTH"/>
</dbReference>
<organism evidence="7 8">
    <name type="scientific">Fulvitalea axinellae</name>
    <dbReference type="NCBI Taxonomy" id="1182444"/>
    <lineage>
        <taxon>Bacteria</taxon>
        <taxon>Pseudomonadati</taxon>
        <taxon>Bacteroidota</taxon>
        <taxon>Cytophagia</taxon>
        <taxon>Cytophagales</taxon>
        <taxon>Persicobacteraceae</taxon>
        <taxon>Fulvitalea</taxon>
    </lineage>
</organism>
<keyword evidence="4" id="KW-0812">Transmembrane</keyword>
<dbReference type="Proteomes" id="UP001348817">
    <property type="component" value="Chromosome"/>
</dbReference>
<dbReference type="InterPro" id="IPR013783">
    <property type="entry name" value="Ig-like_fold"/>
</dbReference>
<dbReference type="PANTHER" id="PTHR43280">
    <property type="entry name" value="ARAC-FAMILY TRANSCRIPTIONAL REGULATOR"/>
    <property type="match status" value="1"/>
</dbReference>
<feature type="signal peptide" evidence="5">
    <location>
        <begin position="1"/>
        <end position="19"/>
    </location>
</feature>
<dbReference type="Gene3D" id="2.60.40.10">
    <property type="entry name" value="Immunoglobulins"/>
    <property type="match status" value="1"/>
</dbReference>
<dbReference type="PROSITE" id="PS01124">
    <property type="entry name" value="HTH_ARAC_FAMILY_2"/>
    <property type="match status" value="1"/>
</dbReference>
<feature type="chain" id="PRO_5043381228" description="HTH araC/xylS-type domain-containing protein" evidence="5">
    <location>
        <begin position="20"/>
        <end position="538"/>
    </location>
</feature>
<evidence type="ECO:0000256" key="5">
    <source>
        <dbReference type="SAM" id="SignalP"/>
    </source>
</evidence>
<dbReference type="GO" id="GO:0003700">
    <property type="term" value="F:DNA-binding transcription factor activity"/>
    <property type="evidence" value="ECO:0007669"/>
    <property type="project" value="InterPro"/>
</dbReference>
<dbReference type="InterPro" id="IPR009057">
    <property type="entry name" value="Homeodomain-like_sf"/>
</dbReference>
<keyword evidence="1" id="KW-0805">Transcription regulation</keyword>
<dbReference type="Gene3D" id="1.10.10.60">
    <property type="entry name" value="Homeodomain-like"/>
    <property type="match status" value="1"/>
</dbReference>
<dbReference type="KEGG" id="fax:FUAX_37480"/>
<keyword evidence="8" id="KW-1185">Reference proteome</keyword>
<name>A0AAU9CGM2_9BACT</name>
<evidence type="ECO:0000313" key="7">
    <source>
        <dbReference type="EMBL" id="BDD11316.1"/>
    </source>
</evidence>
<keyword evidence="2" id="KW-0238">DNA-binding</keyword>
<reference evidence="7 8" key="1">
    <citation type="submission" date="2021-12" db="EMBL/GenBank/DDBJ databases">
        <title>Genome sequencing of bacteria with rrn-lacking chromosome and rrn-plasmid.</title>
        <authorList>
            <person name="Anda M."/>
            <person name="Iwasaki W."/>
        </authorList>
    </citation>
    <scope>NUCLEOTIDE SEQUENCE [LARGE SCALE GENOMIC DNA]</scope>
    <source>
        <strain evidence="7 8">DSM 100852</strain>
    </source>
</reference>
<keyword evidence="3" id="KW-0804">Transcription</keyword>
<dbReference type="Gene3D" id="2.130.10.10">
    <property type="entry name" value="YVTN repeat-like/Quinoprotein amine dehydrogenase"/>
    <property type="match status" value="1"/>
</dbReference>
<proteinExistence type="predicted"/>
<protein>
    <recommendedName>
        <fullName evidence="6">HTH araC/xylS-type domain-containing protein</fullName>
    </recommendedName>
</protein>